<dbReference type="PROSITE" id="PS01044">
    <property type="entry name" value="SQUALEN_PHYTOEN_SYN_1"/>
    <property type="match status" value="1"/>
</dbReference>
<comment type="pathway">
    <text evidence="1">Carotenoid biosynthesis.</text>
</comment>
<dbReference type="GO" id="GO:0004311">
    <property type="term" value="F:geranylgeranyl diphosphate synthase activity"/>
    <property type="evidence" value="ECO:0007669"/>
    <property type="project" value="InterPro"/>
</dbReference>
<dbReference type="SUPFAM" id="SSF48576">
    <property type="entry name" value="Terpenoid synthases"/>
    <property type="match status" value="1"/>
</dbReference>
<dbReference type="InterPro" id="IPR033904">
    <property type="entry name" value="Trans_IPPS_HH"/>
</dbReference>
<evidence type="ECO:0000313" key="5">
    <source>
        <dbReference type="Proteomes" id="UP000050398"/>
    </source>
</evidence>
<dbReference type="InterPro" id="IPR019845">
    <property type="entry name" value="Squalene/phytoene_synthase_CS"/>
</dbReference>
<accession>A0A0P6W4U6</accession>
<dbReference type="SFLD" id="SFLDG01018">
    <property type="entry name" value="Squalene/Phytoene_Synthase_Lik"/>
    <property type="match status" value="1"/>
</dbReference>
<sequence>MNKILEAYDHCENIIKVHSKTFYRAFSLLPKDQKKAVWAVYAFCRKVDDIVDEGTNPSEELRRFEMEFESYLSGYYPQNEPMWIALDDVFKRFNMDVGAFRDMIKGQRMDLSERVYVKMDDVLDYSYHVASTVGLMLLPILAPGKEQLLREDGIYLGYAMQLTNILRDIGEDLERGRLYIPQDLLVKYEYTVTDLKEHRINDAFQSIWEEMARLAEDYYEKAFRTMNLYPVYSRTPVKGAALLYRAILSEVRNSHYNVFSKKHFVSKDVKEKIISSIS</sequence>
<dbReference type="PATRIC" id="fig|218284.4.peg.456"/>
<keyword evidence="3" id="KW-0125">Carotenoid biosynthesis</keyword>
<dbReference type="RefSeq" id="WP_060670332.1">
    <property type="nucleotide sequence ID" value="NZ_LIXZ01000001.1"/>
</dbReference>
<dbReference type="CDD" id="cd00683">
    <property type="entry name" value="Trans_IPPS_HH"/>
    <property type="match status" value="1"/>
</dbReference>
<dbReference type="SFLD" id="SFLDS00005">
    <property type="entry name" value="Isoprenoid_Synthase_Type_I"/>
    <property type="match status" value="1"/>
</dbReference>
<dbReference type="InterPro" id="IPR008949">
    <property type="entry name" value="Isoprenoid_synthase_dom_sf"/>
</dbReference>
<organism evidence="4 5">
    <name type="scientific">Rossellomorea vietnamensis</name>
    <dbReference type="NCBI Taxonomy" id="218284"/>
    <lineage>
        <taxon>Bacteria</taxon>
        <taxon>Bacillati</taxon>
        <taxon>Bacillota</taxon>
        <taxon>Bacilli</taxon>
        <taxon>Bacillales</taxon>
        <taxon>Bacillaceae</taxon>
        <taxon>Rossellomorea</taxon>
    </lineage>
</organism>
<dbReference type="eggNOG" id="COG1562">
    <property type="taxonomic scope" value="Bacteria"/>
</dbReference>
<protein>
    <submittedName>
        <fullName evidence="4">Phytoene synthase</fullName>
    </submittedName>
</protein>
<dbReference type="InterPro" id="IPR044843">
    <property type="entry name" value="Trans_IPPS_bact-type"/>
</dbReference>
<evidence type="ECO:0000256" key="3">
    <source>
        <dbReference type="ARBA" id="ARBA00022746"/>
    </source>
</evidence>
<gene>
    <name evidence="4" type="ORF">AM506_02160</name>
</gene>
<dbReference type="Proteomes" id="UP000050398">
    <property type="component" value="Unassembled WGS sequence"/>
</dbReference>
<dbReference type="SFLD" id="SFLDG01212">
    <property type="entry name" value="Phytoene_synthase_like"/>
    <property type="match status" value="1"/>
</dbReference>
<dbReference type="GO" id="GO:0051996">
    <property type="term" value="F:squalene synthase [NAD(P)H] activity"/>
    <property type="evidence" value="ECO:0007669"/>
    <property type="project" value="InterPro"/>
</dbReference>
<dbReference type="AlphaFoldDB" id="A0A0P6W4U6"/>
<dbReference type="PANTHER" id="PTHR31480">
    <property type="entry name" value="BIFUNCTIONAL LYCOPENE CYCLASE/PHYTOENE SYNTHASE"/>
    <property type="match status" value="1"/>
</dbReference>
<proteinExistence type="predicted"/>
<evidence type="ECO:0000313" key="4">
    <source>
        <dbReference type="EMBL" id="KPL61454.1"/>
    </source>
</evidence>
<dbReference type="OrthoDB" id="9787280at2"/>
<evidence type="ECO:0000256" key="2">
    <source>
        <dbReference type="ARBA" id="ARBA00022679"/>
    </source>
</evidence>
<comment type="caution">
    <text evidence="4">The sequence shown here is derived from an EMBL/GenBank/DDBJ whole genome shotgun (WGS) entry which is preliminary data.</text>
</comment>
<dbReference type="PROSITE" id="PS01045">
    <property type="entry name" value="SQUALEN_PHYTOEN_SYN_2"/>
    <property type="match status" value="1"/>
</dbReference>
<dbReference type="Gene3D" id="1.10.600.10">
    <property type="entry name" value="Farnesyl Diphosphate Synthase"/>
    <property type="match status" value="1"/>
</dbReference>
<dbReference type="Pfam" id="PF00494">
    <property type="entry name" value="SQS_PSY"/>
    <property type="match status" value="1"/>
</dbReference>
<dbReference type="InterPro" id="IPR002060">
    <property type="entry name" value="Squ/phyt_synthse"/>
</dbReference>
<dbReference type="GO" id="GO:0016117">
    <property type="term" value="P:carotenoid biosynthetic process"/>
    <property type="evidence" value="ECO:0007669"/>
    <property type="project" value="UniProtKB-KW"/>
</dbReference>
<keyword evidence="2" id="KW-0808">Transferase</keyword>
<reference evidence="4 5" key="1">
    <citation type="submission" date="2015-08" db="EMBL/GenBank/DDBJ databases">
        <title>Draft Genome Sequence of Bacillus vietnamensis UCD-SED5.</title>
        <authorList>
            <person name="Lee R.D."/>
            <person name="Jospin G."/>
            <person name="Lang J.M."/>
            <person name="Coil D.A."/>
            <person name="Eisen J.A."/>
        </authorList>
    </citation>
    <scope>NUCLEOTIDE SEQUENCE [LARGE SCALE GENOMIC DNA]</scope>
    <source>
        <strain evidence="4 5">UCD-SED5</strain>
    </source>
</reference>
<evidence type="ECO:0000256" key="1">
    <source>
        <dbReference type="ARBA" id="ARBA00004829"/>
    </source>
</evidence>
<dbReference type="EMBL" id="LIXZ01000001">
    <property type="protein sequence ID" value="KPL61454.1"/>
    <property type="molecule type" value="Genomic_DNA"/>
</dbReference>
<name>A0A0P6W4U6_9BACI</name>